<keyword evidence="2" id="KW-0812">Transmembrane</keyword>
<reference evidence="4" key="1">
    <citation type="submission" date="2021-10" db="EMBL/GenBank/DDBJ databases">
        <title>Streptomyces nigrumlapis sp.nov.,an antimicrobial producing actinobacterium isolated from Black Gobi rocks.</title>
        <authorList>
            <person name="Wen Y."/>
            <person name="Zhang W."/>
            <person name="Liu X.G."/>
        </authorList>
    </citation>
    <scope>NUCLEOTIDE SEQUENCE</scope>
    <source>
        <strain evidence="4">ST13-2-2</strain>
    </source>
</reference>
<keyword evidence="5" id="KW-1185">Reference proteome</keyword>
<keyword evidence="2" id="KW-0472">Membrane</keyword>
<dbReference type="RefSeq" id="WP_248864240.1">
    <property type="nucleotide sequence ID" value="NZ_CP086322.1"/>
</dbReference>
<name>A0ABY4M6L2_9ACTN</name>
<dbReference type="Proteomes" id="UP000830115">
    <property type="component" value="Chromosome"/>
</dbReference>
<feature type="compositionally biased region" description="Low complexity" evidence="1">
    <location>
        <begin position="183"/>
        <end position="196"/>
    </location>
</feature>
<dbReference type="EMBL" id="CP086322">
    <property type="protein sequence ID" value="UQA93360.1"/>
    <property type="molecule type" value="Genomic_DNA"/>
</dbReference>
<evidence type="ECO:0000313" key="4">
    <source>
        <dbReference type="EMBL" id="UQA93360.1"/>
    </source>
</evidence>
<evidence type="ECO:0000313" key="5">
    <source>
        <dbReference type="Proteomes" id="UP000830115"/>
    </source>
</evidence>
<feature type="region of interest" description="Disordered" evidence="1">
    <location>
        <begin position="145"/>
        <end position="196"/>
    </location>
</feature>
<proteinExistence type="predicted"/>
<dbReference type="Pfam" id="PF07811">
    <property type="entry name" value="TadE"/>
    <property type="match status" value="1"/>
</dbReference>
<organism evidence="4 5">
    <name type="scientific">Streptomyces halobius</name>
    <dbReference type="NCBI Taxonomy" id="2879846"/>
    <lineage>
        <taxon>Bacteria</taxon>
        <taxon>Bacillati</taxon>
        <taxon>Actinomycetota</taxon>
        <taxon>Actinomycetes</taxon>
        <taxon>Kitasatosporales</taxon>
        <taxon>Streptomycetaceae</taxon>
        <taxon>Streptomyces</taxon>
    </lineage>
</organism>
<gene>
    <name evidence="4" type="ORF">K9S39_17255</name>
</gene>
<dbReference type="InterPro" id="IPR012495">
    <property type="entry name" value="TadE-like_dom"/>
</dbReference>
<feature type="domain" description="TadE-like" evidence="3">
    <location>
        <begin position="44"/>
        <end position="86"/>
    </location>
</feature>
<evidence type="ECO:0000259" key="3">
    <source>
        <dbReference type="Pfam" id="PF07811"/>
    </source>
</evidence>
<protein>
    <submittedName>
        <fullName evidence="4">Pilus assembly protein</fullName>
    </submittedName>
</protein>
<evidence type="ECO:0000256" key="2">
    <source>
        <dbReference type="SAM" id="Phobius"/>
    </source>
</evidence>
<keyword evidence="2" id="KW-1133">Transmembrane helix</keyword>
<evidence type="ECO:0000256" key="1">
    <source>
        <dbReference type="SAM" id="MobiDB-lite"/>
    </source>
</evidence>
<feature type="transmembrane region" description="Helical" evidence="2">
    <location>
        <begin position="50"/>
        <end position="74"/>
    </location>
</feature>
<accession>A0ABY4M6L2</accession>
<sequence length="196" mass="19749">MTVPTTTARGGSPSGCLARLFHPLSRPHGRRVPARLRGRGRDRGQASIEFLGFLPILLIVALAVVQLGLGAYAVQQAGTGARAAARTASMDEADRTADPQTAGRAAMSGWLADDATISVTGGGGSVHATATVRIPSLIPGVDFGSARRGATMPRPANALDGGPRTYEGAPGVSAQGTQGTRTAPGAPGVPAQGPPR</sequence>